<dbReference type="GO" id="GO:0005829">
    <property type="term" value="C:cytosol"/>
    <property type="evidence" value="ECO:0007669"/>
    <property type="project" value="TreeGrafter"/>
</dbReference>
<evidence type="ECO:0000259" key="6">
    <source>
        <dbReference type="Pfam" id="PF00557"/>
    </source>
</evidence>
<sequence>RLAYPSIFTVRGEILHNQSYERILQDGQLLLHDGGVESREHYATDITRTYPVTGRFSLEQRSIYEIVLKMQVDVIQSLAPGVKYRDMHLLASRICIEGLKSMGIMKGNTEDAIGAGAHALFFPHGLGHMLGLDVHDMDALGEDNVGYDSEIVRDSQFGLSYLRLGKALQCGNVLTVEPGIYFISALIDQWEQKGKHKEFINYSSLKSFRDFGGIRIEDDVLIKNDGCDCLSYDIPKNISEIEKIMGKGSA</sequence>
<comment type="cofactor">
    <cofactor evidence="1">
        <name>Mn(2+)</name>
        <dbReference type="ChEBI" id="CHEBI:29035"/>
    </cofactor>
</comment>
<feature type="non-terminal residue" evidence="7">
    <location>
        <position position="1"/>
    </location>
</feature>
<feature type="domain" description="Peptidase M24" evidence="6">
    <location>
        <begin position="4"/>
        <end position="223"/>
    </location>
</feature>
<reference evidence="7" key="1">
    <citation type="submission" date="2018-05" db="EMBL/GenBank/DDBJ databases">
        <authorList>
            <person name="Lanie J.A."/>
            <person name="Ng W.-L."/>
            <person name="Kazmierczak K.M."/>
            <person name="Andrzejewski T.M."/>
            <person name="Davidsen T.M."/>
            <person name="Wayne K.J."/>
            <person name="Tettelin H."/>
            <person name="Glass J.I."/>
            <person name="Rusch D."/>
            <person name="Podicherti R."/>
            <person name="Tsui H.-C.T."/>
            <person name="Winkler M.E."/>
        </authorList>
    </citation>
    <scope>NUCLEOTIDE SEQUENCE</scope>
</reference>
<dbReference type="InterPro" id="IPR036005">
    <property type="entry name" value="Creatinase/aminopeptidase-like"/>
</dbReference>
<dbReference type="GO" id="GO:0046872">
    <property type="term" value="F:metal ion binding"/>
    <property type="evidence" value="ECO:0007669"/>
    <property type="project" value="UniProtKB-KW"/>
</dbReference>
<dbReference type="AlphaFoldDB" id="A0A382GZK0"/>
<evidence type="ECO:0000256" key="3">
    <source>
        <dbReference type="ARBA" id="ARBA00022723"/>
    </source>
</evidence>
<dbReference type="GO" id="GO:0004177">
    <property type="term" value="F:aminopeptidase activity"/>
    <property type="evidence" value="ECO:0007669"/>
    <property type="project" value="TreeGrafter"/>
</dbReference>
<dbReference type="PANTHER" id="PTHR43226:SF4">
    <property type="entry name" value="XAA-PRO AMINOPEPTIDASE 3"/>
    <property type="match status" value="1"/>
</dbReference>
<protein>
    <recommendedName>
        <fullName evidence="6">Peptidase M24 domain-containing protein</fullName>
    </recommendedName>
</protein>
<gene>
    <name evidence="7" type="ORF">METZ01_LOCUS232991</name>
</gene>
<evidence type="ECO:0000256" key="1">
    <source>
        <dbReference type="ARBA" id="ARBA00001936"/>
    </source>
</evidence>
<organism evidence="7">
    <name type="scientific">marine metagenome</name>
    <dbReference type="NCBI Taxonomy" id="408172"/>
    <lineage>
        <taxon>unclassified sequences</taxon>
        <taxon>metagenomes</taxon>
        <taxon>ecological metagenomes</taxon>
    </lineage>
</organism>
<comment type="similarity">
    <text evidence="2">Belongs to the peptidase M24B family.</text>
</comment>
<name>A0A382GZK0_9ZZZZ</name>
<keyword evidence="4" id="KW-0378">Hydrolase</keyword>
<proteinExistence type="inferred from homology"/>
<dbReference type="PANTHER" id="PTHR43226">
    <property type="entry name" value="XAA-PRO AMINOPEPTIDASE 3"/>
    <property type="match status" value="1"/>
</dbReference>
<evidence type="ECO:0000313" key="7">
    <source>
        <dbReference type="EMBL" id="SVB80137.1"/>
    </source>
</evidence>
<dbReference type="SUPFAM" id="SSF55920">
    <property type="entry name" value="Creatinase/aminopeptidase"/>
    <property type="match status" value="1"/>
</dbReference>
<dbReference type="InterPro" id="IPR052433">
    <property type="entry name" value="X-Pro_dipept-like"/>
</dbReference>
<dbReference type="Gene3D" id="3.90.230.10">
    <property type="entry name" value="Creatinase/methionine aminopeptidase superfamily"/>
    <property type="match status" value="1"/>
</dbReference>
<accession>A0A382GZK0</accession>
<evidence type="ECO:0000256" key="5">
    <source>
        <dbReference type="ARBA" id="ARBA00023211"/>
    </source>
</evidence>
<dbReference type="PROSITE" id="PS00491">
    <property type="entry name" value="PROLINE_PEPTIDASE"/>
    <property type="match status" value="1"/>
</dbReference>
<dbReference type="Pfam" id="PF00557">
    <property type="entry name" value="Peptidase_M24"/>
    <property type="match status" value="1"/>
</dbReference>
<keyword evidence="5" id="KW-0464">Manganese</keyword>
<dbReference type="InterPro" id="IPR001131">
    <property type="entry name" value="Peptidase_M24B_aminopep-P_CS"/>
</dbReference>
<keyword evidence="3" id="KW-0479">Metal-binding</keyword>
<evidence type="ECO:0000256" key="4">
    <source>
        <dbReference type="ARBA" id="ARBA00022801"/>
    </source>
</evidence>
<dbReference type="InterPro" id="IPR000994">
    <property type="entry name" value="Pept_M24"/>
</dbReference>
<dbReference type="GO" id="GO:0006508">
    <property type="term" value="P:proteolysis"/>
    <property type="evidence" value="ECO:0007669"/>
    <property type="project" value="TreeGrafter"/>
</dbReference>
<dbReference type="EMBL" id="UINC01058176">
    <property type="protein sequence ID" value="SVB80137.1"/>
    <property type="molecule type" value="Genomic_DNA"/>
</dbReference>
<evidence type="ECO:0000256" key="2">
    <source>
        <dbReference type="ARBA" id="ARBA00008766"/>
    </source>
</evidence>